<dbReference type="RefSeq" id="WP_286268296.1">
    <property type="nucleotide sequence ID" value="NZ_AP028056.1"/>
</dbReference>
<gene>
    <name evidence="2" type="ORF">brsh051_12640</name>
</gene>
<dbReference type="Proteomes" id="UP001431656">
    <property type="component" value="Chromosome"/>
</dbReference>
<evidence type="ECO:0000256" key="1">
    <source>
        <dbReference type="ARBA" id="ARBA00022833"/>
    </source>
</evidence>
<keyword evidence="1" id="KW-0862">Zinc</keyword>
<keyword evidence="3" id="KW-1185">Reference proteome</keyword>
<dbReference type="Gene3D" id="3.40.50.10320">
    <property type="entry name" value="LmbE-like"/>
    <property type="match status" value="1"/>
</dbReference>
<dbReference type="KEGG" id="broo:brsh051_12640"/>
<dbReference type="InterPro" id="IPR024078">
    <property type="entry name" value="LmbE-like_dom_sf"/>
</dbReference>
<organism evidence="2 3">
    <name type="scientific">Brooklawnia propionicigenes</name>
    <dbReference type="NCBI Taxonomy" id="3041175"/>
    <lineage>
        <taxon>Bacteria</taxon>
        <taxon>Bacillati</taxon>
        <taxon>Actinomycetota</taxon>
        <taxon>Actinomycetes</taxon>
        <taxon>Propionibacteriales</taxon>
        <taxon>Propionibacteriaceae</taxon>
        <taxon>Brooklawnia</taxon>
    </lineage>
</organism>
<evidence type="ECO:0000313" key="3">
    <source>
        <dbReference type="Proteomes" id="UP001431656"/>
    </source>
</evidence>
<dbReference type="PANTHER" id="PTHR12993">
    <property type="entry name" value="N-ACETYLGLUCOSAMINYL-PHOSPHATIDYLINOSITOL DE-N-ACETYLASE-RELATED"/>
    <property type="match status" value="1"/>
</dbReference>
<reference evidence="2" key="1">
    <citation type="journal article" date="2024" name="Int. J. Syst. Evol. Microbiol.">
        <title>Brooklawnia propionicigenes sp. nov., a facultatively anaerobic, propionate-producing bacterium isolated from a methanogenic reactor treating waste from cattle farms.</title>
        <authorList>
            <person name="Akita Y."/>
            <person name="Ueki A."/>
            <person name="Tonouchi A."/>
            <person name="Sugawara Y."/>
            <person name="Honma S."/>
            <person name="Kaku N."/>
            <person name="Ueki K."/>
        </authorList>
    </citation>
    <scope>NUCLEOTIDE SEQUENCE</scope>
    <source>
        <strain evidence="2">SH051</strain>
    </source>
</reference>
<dbReference type="PANTHER" id="PTHR12993:SF26">
    <property type="entry name" value="1D-MYO-INOSITOL 2-ACETAMIDO-2-DEOXY-ALPHA-D-GLUCOPYRANOSIDE DEACETYLASE"/>
    <property type="match status" value="1"/>
</dbReference>
<dbReference type="EMBL" id="AP028056">
    <property type="protein sequence ID" value="BEH01983.1"/>
    <property type="molecule type" value="Genomic_DNA"/>
</dbReference>
<evidence type="ECO:0000313" key="2">
    <source>
        <dbReference type="EMBL" id="BEH01983.1"/>
    </source>
</evidence>
<dbReference type="InterPro" id="IPR003737">
    <property type="entry name" value="GlcNAc_PI_deacetylase-related"/>
</dbReference>
<dbReference type="Pfam" id="PF02585">
    <property type="entry name" value="PIG-L"/>
    <property type="match status" value="1"/>
</dbReference>
<protein>
    <submittedName>
        <fullName evidence="2">PIG-L family deacetylase</fullName>
    </submittedName>
</protein>
<dbReference type="AlphaFoldDB" id="A0AAN0K6L0"/>
<proteinExistence type="predicted"/>
<accession>A0AAN0K6L0</accession>
<sequence>MRTPLDVLAGAAESDSIVPLFVHAHPDDETVQTGSLLAWLAAQGLPVSVLTCTRGEQGEIVSGVLPASTTADELVRVREAELAHAIETLGVAASYFLGTPPARAAGLGRRDYHDSGMRWVAEGLAGPADIDDPDTFTASRLDDEVADLLALIDRVRPTVVVGYDRLGSYGHPDHVRAHELAAVAAEAAGLPLVEVASDPDTDGFEWFDLSDRKQTVIQALRCYATQLTVVDDHIVHVGGQHQALPLRAGLRVKADRVIP</sequence>
<dbReference type="GO" id="GO:0016137">
    <property type="term" value="P:glycoside metabolic process"/>
    <property type="evidence" value="ECO:0007669"/>
    <property type="project" value="UniProtKB-ARBA"/>
</dbReference>
<dbReference type="GO" id="GO:0016811">
    <property type="term" value="F:hydrolase activity, acting on carbon-nitrogen (but not peptide) bonds, in linear amides"/>
    <property type="evidence" value="ECO:0007669"/>
    <property type="project" value="TreeGrafter"/>
</dbReference>
<dbReference type="SUPFAM" id="SSF102588">
    <property type="entry name" value="LmbE-like"/>
    <property type="match status" value="1"/>
</dbReference>
<name>A0AAN0K6L0_9ACTN</name>